<protein>
    <submittedName>
        <fullName evidence="7">FUSC family protein</fullName>
    </submittedName>
</protein>
<feature type="domain" description="Integral membrane bound transporter" evidence="6">
    <location>
        <begin position="49"/>
        <end position="170"/>
    </location>
</feature>
<proteinExistence type="predicted"/>
<evidence type="ECO:0000313" key="8">
    <source>
        <dbReference type="Proteomes" id="UP001240697"/>
    </source>
</evidence>
<keyword evidence="2 5" id="KW-0812">Transmembrane</keyword>
<dbReference type="RefSeq" id="WP_283488759.1">
    <property type="nucleotide sequence ID" value="NZ_CP125947.1"/>
</dbReference>
<evidence type="ECO:0000313" key="7">
    <source>
        <dbReference type="EMBL" id="WHS67733.1"/>
    </source>
</evidence>
<dbReference type="EMBL" id="CP125947">
    <property type="protein sequence ID" value="WHS67733.1"/>
    <property type="molecule type" value="Genomic_DNA"/>
</dbReference>
<accession>A0ABY8SXN1</accession>
<dbReference type="Pfam" id="PF13515">
    <property type="entry name" value="FUSC_2"/>
    <property type="match status" value="1"/>
</dbReference>
<dbReference type="InterPro" id="IPR049453">
    <property type="entry name" value="Memb_transporter_dom"/>
</dbReference>
<dbReference type="Proteomes" id="UP001240697">
    <property type="component" value="Chromosome"/>
</dbReference>
<evidence type="ECO:0000256" key="3">
    <source>
        <dbReference type="ARBA" id="ARBA00022989"/>
    </source>
</evidence>
<sequence>MQASDSGGFPLRWSNPITLAWRRARTTFPSRAKLAARDAIAAALASALAWQLARLLWNHPRPAFAVVTAVICLAPGLPSHLKQAKSLLIGCTLGIVIGDLLWQLPDQHLLIRLSAGIFLAVLLGAIIGPAPAVPIQSGVSVVLVLGLGPSTAGSARLLDVLVGAAVGLLFSQVLFTSNPIKDMGRAASTFLKQLANGLDLILKACQMQQADSAETALGQLSLAHESLAALRAAVGQAHASRRWSLRGRLNADRLAFVTRRYDRHALRVYATALLLAESMNRATSHTHSPPPEVLSSYCRWLVDACLDLANQPTVVALKSDDPLATLAPWQPEVQPNIAPLLAADWQAAYEAAQQFENALRALIGSRDA</sequence>
<gene>
    <name evidence="7" type="ORF">QMY55_11705</name>
</gene>
<keyword evidence="3 5" id="KW-1133">Transmembrane helix</keyword>
<feature type="transmembrane region" description="Helical" evidence="5">
    <location>
        <begin position="157"/>
        <end position="175"/>
    </location>
</feature>
<evidence type="ECO:0000256" key="1">
    <source>
        <dbReference type="ARBA" id="ARBA00004141"/>
    </source>
</evidence>
<evidence type="ECO:0000256" key="2">
    <source>
        <dbReference type="ARBA" id="ARBA00022692"/>
    </source>
</evidence>
<name>A0ABY8SXN1_9BURK</name>
<organism evidence="7 8">
    <name type="scientific">Comamonas resistens</name>
    <dbReference type="NCBI Taxonomy" id="3046670"/>
    <lineage>
        <taxon>Bacteria</taxon>
        <taxon>Pseudomonadati</taxon>
        <taxon>Pseudomonadota</taxon>
        <taxon>Betaproteobacteria</taxon>
        <taxon>Burkholderiales</taxon>
        <taxon>Comamonadaceae</taxon>
        <taxon>Comamonas</taxon>
    </lineage>
</organism>
<evidence type="ECO:0000256" key="4">
    <source>
        <dbReference type="ARBA" id="ARBA00023136"/>
    </source>
</evidence>
<feature type="transmembrane region" description="Helical" evidence="5">
    <location>
        <begin position="117"/>
        <end position="145"/>
    </location>
</feature>
<evidence type="ECO:0000256" key="5">
    <source>
        <dbReference type="SAM" id="Phobius"/>
    </source>
</evidence>
<evidence type="ECO:0000259" key="6">
    <source>
        <dbReference type="Pfam" id="PF13515"/>
    </source>
</evidence>
<keyword evidence="8" id="KW-1185">Reference proteome</keyword>
<keyword evidence="4 5" id="KW-0472">Membrane</keyword>
<reference evidence="7 8" key="1">
    <citation type="submission" date="2023-05" db="EMBL/GenBank/DDBJ databases">
        <authorList>
            <person name="Yin Y."/>
            <person name="Lu Z."/>
        </authorList>
    </citation>
    <scope>NUCLEOTIDE SEQUENCE [LARGE SCALE GENOMIC DNA]</scope>
    <source>
        <strain evidence="7 8">ZM22</strain>
    </source>
</reference>
<comment type="subcellular location">
    <subcellularLocation>
        <location evidence="1">Membrane</location>
        <topology evidence="1">Multi-pass membrane protein</topology>
    </subcellularLocation>
</comment>